<sequence>MYLLQTLVVLCLLSTNLLAAVQKAEKKLWQEVPQASQDAKLDAGFASGVDYSNRDMGGYSAGSDYQNGGIGNYGNNYDGNMNGNGYGGDVHGGGGYNGVSYSESYSGPSESYSGAQEGFSSPGDSYSGHSDSFSGGHGEGFGGDLRNGGWEKPVKTVVKHTYKNIAVPHHVPAPVSVPVPRYVKYFKPFAIEVEGYNQTTTNNANENSKASKQLIKRKGKSSLDY</sequence>
<evidence type="ECO:0000256" key="1">
    <source>
        <dbReference type="SAM" id="MobiDB-lite"/>
    </source>
</evidence>
<evidence type="ECO:0000256" key="2">
    <source>
        <dbReference type="SAM" id="SignalP"/>
    </source>
</evidence>
<dbReference type="OrthoDB" id="6437887at2759"/>
<comment type="caution">
    <text evidence="3">The sequence shown here is derived from an EMBL/GenBank/DDBJ whole genome shotgun (WGS) entry which is preliminary data.</text>
</comment>
<feature type="compositionally biased region" description="Gly residues" evidence="1">
    <location>
        <begin position="135"/>
        <end position="146"/>
    </location>
</feature>
<organism evidence="3 4">
    <name type="scientific">Araneus ventricosus</name>
    <name type="common">Orbweaver spider</name>
    <name type="synonym">Epeira ventricosa</name>
    <dbReference type="NCBI Taxonomy" id="182803"/>
    <lineage>
        <taxon>Eukaryota</taxon>
        <taxon>Metazoa</taxon>
        <taxon>Ecdysozoa</taxon>
        <taxon>Arthropoda</taxon>
        <taxon>Chelicerata</taxon>
        <taxon>Arachnida</taxon>
        <taxon>Araneae</taxon>
        <taxon>Araneomorphae</taxon>
        <taxon>Entelegynae</taxon>
        <taxon>Araneoidea</taxon>
        <taxon>Araneidae</taxon>
        <taxon>Araneus</taxon>
    </lineage>
</organism>
<feature type="signal peptide" evidence="2">
    <location>
        <begin position="1"/>
        <end position="19"/>
    </location>
</feature>
<proteinExistence type="predicted"/>
<feature type="compositionally biased region" description="Polar residues" evidence="1">
    <location>
        <begin position="198"/>
        <end position="211"/>
    </location>
</feature>
<dbReference type="Proteomes" id="UP000499080">
    <property type="component" value="Unassembled WGS sequence"/>
</dbReference>
<feature type="chain" id="PRO_5021392505" evidence="2">
    <location>
        <begin position="20"/>
        <end position="225"/>
    </location>
</feature>
<feature type="compositionally biased region" description="Basic residues" evidence="1">
    <location>
        <begin position="214"/>
        <end position="225"/>
    </location>
</feature>
<evidence type="ECO:0000313" key="3">
    <source>
        <dbReference type="EMBL" id="GBO42889.1"/>
    </source>
</evidence>
<name>A0A4Y2X031_ARAVE</name>
<feature type="region of interest" description="Disordered" evidence="1">
    <location>
        <begin position="198"/>
        <end position="225"/>
    </location>
</feature>
<feature type="compositionally biased region" description="Low complexity" evidence="1">
    <location>
        <begin position="123"/>
        <end position="134"/>
    </location>
</feature>
<gene>
    <name evidence="3" type="ORF">AVEN_162514_1</name>
</gene>
<evidence type="ECO:0000313" key="4">
    <source>
        <dbReference type="Proteomes" id="UP000499080"/>
    </source>
</evidence>
<reference evidence="3 4" key="1">
    <citation type="journal article" date="2019" name="Sci. Rep.">
        <title>Orb-weaving spider Araneus ventricosus genome elucidates the spidroin gene catalogue.</title>
        <authorList>
            <person name="Kono N."/>
            <person name="Nakamura H."/>
            <person name="Ohtoshi R."/>
            <person name="Moran D.A.P."/>
            <person name="Shinohara A."/>
            <person name="Yoshida Y."/>
            <person name="Fujiwara M."/>
            <person name="Mori M."/>
            <person name="Tomita M."/>
            <person name="Arakawa K."/>
        </authorList>
    </citation>
    <scope>NUCLEOTIDE SEQUENCE [LARGE SCALE GENOMIC DNA]</scope>
</reference>
<feature type="region of interest" description="Disordered" evidence="1">
    <location>
        <begin position="107"/>
        <end position="147"/>
    </location>
</feature>
<dbReference type="EMBL" id="BGPR01069155">
    <property type="protein sequence ID" value="GBO42889.1"/>
    <property type="molecule type" value="Genomic_DNA"/>
</dbReference>
<protein>
    <submittedName>
        <fullName evidence="3">Uncharacterized protein</fullName>
    </submittedName>
</protein>
<keyword evidence="4" id="KW-1185">Reference proteome</keyword>
<keyword evidence="2" id="KW-0732">Signal</keyword>
<dbReference type="AlphaFoldDB" id="A0A4Y2X031"/>
<accession>A0A4Y2X031</accession>